<keyword evidence="2" id="KW-1185">Reference proteome</keyword>
<gene>
    <name evidence="1" type="ORF">TrVE_jg12015</name>
</gene>
<comment type="caution">
    <text evidence="1">The sequence shown here is derived from an EMBL/GenBank/DDBJ whole genome shotgun (WGS) entry which is preliminary data.</text>
</comment>
<evidence type="ECO:0000313" key="1">
    <source>
        <dbReference type="EMBL" id="GMH96342.1"/>
    </source>
</evidence>
<dbReference type="Proteomes" id="UP001165160">
    <property type="component" value="Unassembled WGS sequence"/>
</dbReference>
<dbReference type="AlphaFoldDB" id="A0A9W7BTN7"/>
<sequence length="72" mass="7869">MSSSLLPPTLGMPGDPEGLTFTAAVTYSKSTDVVDLLGYYFKKVVESKPDDVEGFLIDLIENEPYVPPSKEE</sequence>
<accession>A0A9W7BTN7</accession>
<reference evidence="2" key="1">
    <citation type="journal article" date="2023" name="Commun. Biol.">
        <title>Genome analysis of Parmales, the sister group of diatoms, reveals the evolutionary specialization of diatoms from phago-mixotrophs to photoautotrophs.</title>
        <authorList>
            <person name="Ban H."/>
            <person name="Sato S."/>
            <person name="Yoshikawa S."/>
            <person name="Yamada K."/>
            <person name="Nakamura Y."/>
            <person name="Ichinomiya M."/>
            <person name="Sato N."/>
            <person name="Blanc-Mathieu R."/>
            <person name="Endo H."/>
            <person name="Kuwata A."/>
            <person name="Ogata H."/>
        </authorList>
    </citation>
    <scope>NUCLEOTIDE SEQUENCE [LARGE SCALE GENOMIC DNA]</scope>
    <source>
        <strain evidence="2">NIES 3699</strain>
    </source>
</reference>
<name>A0A9W7BTN7_9STRA</name>
<dbReference type="EMBL" id="BRXX01000182">
    <property type="protein sequence ID" value="GMH96342.1"/>
    <property type="molecule type" value="Genomic_DNA"/>
</dbReference>
<evidence type="ECO:0000313" key="2">
    <source>
        <dbReference type="Proteomes" id="UP001165160"/>
    </source>
</evidence>
<proteinExistence type="predicted"/>
<protein>
    <submittedName>
        <fullName evidence="1">Uncharacterized protein</fullName>
    </submittedName>
</protein>
<organism evidence="1 2">
    <name type="scientific">Triparma verrucosa</name>
    <dbReference type="NCBI Taxonomy" id="1606542"/>
    <lineage>
        <taxon>Eukaryota</taxon>
        <taxon>Sar</taxon>
        <taxon>Stramenopiles</taxon>
        <taxon>Ochrophyta</taxon>
        <taxon>Bolidophyceae</taxon>
        <taxon>Parmales</taxon>
        <taxon>Triparmaceae</taxon>
        <taxon>Triparma</taxon>
    </lineage>
</organism>